<evidence type="ECO:0000256" key="1">
    <source>
        <dbReference type="SAM" id="MobiDB-lite"/>
    </source>
</evidence>
<dbReference type="GO" id="GO:0003735">
    <property type="term" value="F:structural constituent of ribosome"/>
    <property type="evidence" value="ECO:0007669"/>
    <property type="project" value="InterPro"/>
</dbReference>
<dbReference type="InterPro" id="IPR040922">
    <property type="entry name" value="Ribosomal_mL59_dom"/>
</dbReference>
<reference evidence="3 4" key="1">
    <citation type="journal article" date="2016" name="Mol. Biol. Evol.">
        <title>Comparative Genomics of Early-Diverging Mushroom-Forming Fungi Provides Insights into the Origins of Lignocellulose Decay Capabilities.</title>
        <authorList>
            <person name="Nagy L.G."/>
            <person name="Riley R."/>
            <person name="Tritt A."/>
            <person name="Adam C."/>
            <person name="Daum C."/>
            <person name="Floudas D."/>
            <person name="Sun H."/>
            <person name="Yadav J.S."/>
            <person name="Pangilinan J."/>
            <person name="Larsson K.H."/>
            <person name="Matsuura K."/>
            <person name="Barry K."/>
            <person name="Labutti K."/>
            <person name="Kuo R."/>
            <person name="Ohm R.A."/>
            <person name="Bhattacharya S.S."/>
            <person name="Shirouzu T."/>
            <person name="Yoshinaga Y."/>
            <person name="Martin F.M."/>
            <person name="Grigoriev I.V."/>
            <person name="Hibbett D.S."/>
        </authorList>
    </citation>
    <scope>NUCLEOTIDE SEQUENCE [LARGE SCALE GENOMIC DNA]</scope>
    <source>
        <strain evidence="3 4">L-15889</strain>
    </source>
</reference>
<name>A0A165SFA9_9APHY</name>
<dbReference type="Pfam" id="PF18126">
    <property type="entry name" value="Mitoc_mL59"/>
    <property type="match status" value="1"/>
</dbReference>
<dbReference type="AlphaFoldDB" id="A0A165SFA9"/>
<feature type="region of interest" description="Disordered" evidence="1">
    <location>
        <begin position="169"/>
        <end position="193"/>
    </location>
</feature>
<feature type="region of interest" description="Disordered" evidence="1">
    <location>
        <begin position="21"/>
        <end position="46"/>
    </location>
</feature>
<feature type="compositionally biased region" description="Polar residues" evidence="1">
    <location>
        <begin position="184"/>
        <end position="193"/>
    </location>
</feature>
<feature type="domain" description="Large ribosomal subunit protein mL59" evidence="2">
    <location>
        <begin position="5"/>
        <end position="170"/>
    </location>
</feature>
<dbReference type="PANTHER" id="PTHR28041">
    <property type="entry name" value="54S RIBOSOMAL PROTEIN L25, MITOCHONDRIAL"/>
    <property type="match status" value="1"/>
</dbReference>
<dbReference type="Proteomes" id="UP000076727">
    <property type="component" value="Unassembled WGS sequence"/>
</dbReference>
<protein>
    <recommendedName>
        <fullName evidence="2">Large ribosomal subunit protein mL59 domain-containing protein</fullName>
    </recommendedName>
</protein>
<gene>
    <name evidence="3" type="ORF">DAEQUDRAFT_686730</name>
</gene>
<organism evidence="3 4">
    <name type="scientific">Daedalea quercina L-15889</name>
    <dbReference type="NCBI Taxonomy" id="1314783"/>
    <lineage>
        <taxon>Eukaryota</taxon>
        <taxon>Fungi</taxon>
        <taxon>Dikarya</taxon>
        <taxon>Basidiomycota</taxon>
        <taxon>Agaricomycotina</taxon>
        <taxon>Agaricomycetes</taxon>
        <taxon>Polyporales</taxon>
        <taxon>Fomitopsis</taxon>
    </lineage>
</organism>
<sequence>MEALQAIKQFRLRELAAVLKASSEATSRPKVPNPFLPRKNPESGRWAPAKYSLRRQAELIKHARTSNTLHLLPPGPKLGVQQLATVASAESAAGPSTTVSASEELWAQEVDWEGELKVKAASGAEDGSRLYAGRRRMFKGHKWERTREAREEERSKNLKTMDKRIAAFKNSYRRKLPNPASIPRPTSYSKLPF</sequence>
<dbReference type="EMBL" id="KV429043">
    <property type="protein sequence ID" value="KZT71898.1"/>
    <property type="molecule type" value="Genomic_DNA"/>
</dbReference>
<dbReference type="GO" id="GO:0005762">
    <property type="term" value="C:mitochondrial large ribosomal subunit"/>
    <property type="evidence" value="ECO:0007669"/>
    <property type="project" value="InterPro"/>
</dbReference>
<dbReference type="InterPro" id="IPR037507">
    <property type="entry name" value="Ribosomal_mL59"/>
</dbReference>
<accession>A0A165SFA9</accession>
<evidence type="ECO:0000313" key="3">
    <source>
        <dbReference type="EMBL" id="KZT71898.1"/>
    </source>
</evidence>
<dbReference type="PANTHER" id="PTHR28041:SF1">
    <property type="entry name" value="LARGE RIBOSOMAL SUBUNIT PROTEIN ML59"/>
    <property type="match status" value="1"/>
</dbReference>
<dbReference type="STRING" id="1314783.A0A165SFA9"/>
<evidence type="ECO:0000313" key="4">
    <source>
        <dbReference type="Proteomes" id="UP000076727"/>
    </source>
</evidence>
<keyword evidence="4" id="KW-1185">Reference proteome</keyword>
<evidence type="ECO:0000259" key="2">
    <source>
        <dbReference type="Pfam" id="PF18126"/>
    </source>
</evidence>
<proteinExistence type="predicted"/>
<dbReference type="OrthoDB" id="18529at2759"/>